<evidence type="ECO:0000313" key="3">
    <source>
        <dbReference type="EMBL" id="THH04020.1"/>
    </source>
</evidence>
<dbReference type="Pfam" id="PF24681">
    <property type="entry name" value="Kelch_KLHDC2_KLHL20_DRC7"/>
    <property type="match status" value="1"/>
</dbReference>
<feature type="region of interest" description="Disordered" evidence="1">
    <location>
        <begin position="365"/>
        <end position="429"/>
    </location>
</feature>
<evidence type="ECO:0000313" key="4">
    <source>
        <dbReference type="Proteomes" id="UP000310158"/>
    </source>
</evidence>
<name>A0A4S4L3E9_9AGAM</name>
<protein>
    <recommendedName>
        <fullName evidence="2">DUF4110 domain-containing protein</fullName>
    </recommendedName>
</protein>
<dbReference type="InterPro" id="IPR052588">
    <property type="entry name" value="Kelch_domain_protein"/>
</dbReference>
<accession>A0A4S4L3E9</accession>
<dbReference type="EMBL" id="SGPL01001231">
    <property type="protein sequence ID" value="THH04020.1"/>
    <property type="molecule type" value="Genomic_DNA"/>
</dbReference>
<dbReference type="OrthoDB" id="4447at2759"/>
<comment type="caution">
    <text evidence="3">The sequence shown here is derived from an EMBL/GenBank/DDBJ whole genome shotgun (WGS) entry which is preliminary data.</text>
</comment>
<dbReference type="InterPro" id="IPR025183">
    <property type="entry name" value="DUF4110"/>
</dbReference>
<evidence type="ECO:0000256" key="1">
    <source>
        <dbReference type="SAM" id="MobiDB-lite"/>
    </source>
</evidence>
<dbReference type="SUPFAM" id="SSF117281">
    <property type="entry name" value="Kelch motif"/>
    <property type="match status" value="1"/>
</dbReference>
<dbReference type="Pfam" id="PF13422">
    <property type="entry name" value="DUF4110"/>
    <property type="match status" value="1"/>
</dbReference>
<feature type="compositionally biased region" description="Basic residues" evidence="1">
    <location>
        <begin position="365"/>
        <end position="374"/>
    </location>
</feature>
<proteinExistence type="predicted"/>
<feature type="compositionally biased region" description="Acidic residues" evidence="1">
    <location>
        <begin position="492"/>
        <end position="510"/>
    </location>
</feature>
<gene>
    <name evidence="3" type="ORF">EW146_g10287</name>
</gene>
<feature type="region of interest" description="Disordered" evidence="1">
    <location>
        <begin position="490"/>
        <end position="527"/>
    </location>
</feature>
<reference evidence="3 4" key="1">
    <citation type="submission" date="2019-02" db="EMBL/GenBank/DDBJ databases">
        <title>Genome sequencing of the rare red list fungi Bondarzewia mesenterica.</title>
        <authorList>
            <person name="Buettner E."/>
            <person name="Kellner H."/>
        </authorList>
    </citation>
    <scope>NUCLEOTIDE SEQUENCE [LARGE SCALE GENOMIC DNA]</scope>
    <source>
        <strain evidence="3 4">DSM 108281</strain>
    </source>
</reference>
<evidence type="ECO:0000259" key="2">
    <source>
        <dbReference type="Pfam" id="PF13422"/>
    </source>
</evidence>
<sequence length="660" mass="73656">MAKKKGGAIAVKAAKKVKTAQKDEDDEQDLEAILEKMRRDWEESHAVVEELVGGPPSRRANATLTACPSGSHIWCIGGELFGDDGKAHFYNDVFRYSPDKDDWRKYVSPTCPGPRSAHAVAASPIGGGKLFLFGGEFSSLYQNSFHHYRDFWCFDIATRSWDRIETKIRPSARSGHRMALWKHCIVLFGGFYDPGVTTRYLNDLWVFDIHDYKWSKIEFKDADRKPSPRSGFSFLSAPDGILLHGGYCKEYVKGKRPVGVMLDDTWFLSMSLSTSSEGSSSKNFNPLTVKWERRKRPSTAYAPSLRSGCTMTLWASKGMGVMFGGVTDEDTSEETMESVFHQDLNAYQISNGKWSSMLLKRPKKKRAAARKKKPFSAPAEINSDDEKWEVGSGDEDDVKKTTSKTSPVELPPNPDTEIEAIDPDDPILSTPPPRYNTMLAVLRNTLYMYAHMAVFSSADRASTRWTTFYALPLDKMDRYLCLKQSDIFVPAEGEESSSDGSDSESDEDDEGGSRSGEEINVDEETVVPAEAHKEISLEEEEDTIRQKAKAFMGVDLMTASRSPEDILGTPIPGETLAAFYARSREHWAQQARTTSDNRGKSLRRDGFSLAEERYAGYKPILDEVEKILAEAGLDEEEMKRGALGAEADGGGGVPQSRNRR</sequence>
<dbReference type="Gene3D" id="2.120.10.80">
    <property type="entry name" value="Kelch-type beta propeller"/>
    <property type="match status" value="2"/>
</dbReference>
<dbReference type="AlphaFoldDB" id="A0A4S4L3E9"/>
<feature type="domain" description="DUF4110" evidence="2">
    <location>
        <begin position="563"/>
        <end position="635"/>
    </location>
</feature>
<dbReference type="InterPro" id="IPR015915">
    <property type="entry name" value="Kelch-typ_b-propeller"/>
</dbReference>
<dbReference type="Proteomes" id="UP000310158">
    <property type="component" value="Unassembled WGS sequence"/>
</dbReference>
<dbReference type="PANTHER" id="PTHR46063">
    <property type="entry name" value="KELCH DOMAIN-CONTAINING PROTEIN"/>
    <property type="match status" value="1"/>
</dbReference>
<organism evidence="3 4">
    <name type="scientific">Bondarzewia mesenterica</name>
    <dbReference type="NCBI Taxonomy" id="1095465"/>
    <lineage>
        <taxon>Eukaryota</taxon>
        <taxon>Fungi</taxon>
        <taxon>Dikarya</taxon>
        <taxon>Basidiomycota</taxon>
        <taxon>Agaricomycotina</taxon>
        <taxon>Agaricomycetes</taxon>
        <taxon>Russulales</taxon>
        <taxon>Bondarzewiaceae</taxon>
        <taxon>Bondarzewia</taxon>
    </lineage>
</organism>
<dbReference type="PANTHER" id="PTHR46063:SF1">
    <property type="entry name" value="KELCH DOMAIN-CONTAINING PROTEIN 4"/>
    <property type="match status" value="1"/>
</dbReference>
<keyword evidence="4" id="KW-1185">Reference proteome</keyword>
<feature type="region of interest" description="Disordered" evidence="1">
    <location>
        <begin position="637"/>
        <end position="660"/>
    </location>
</feature>
<feature type="compositionally biased region" description="Acidic residues" evidence="1">
    <location>
        <begin position="416"/>
        <end position="425"/>
    </location>
</feature>